<proteinExistence type="predicted"/>
<dbReference type="EMBL" id="LGIA01000032">
    <property type="protein sequence ID" value="KOH46306.1"/>
    <property type="molecule type" value="Genomic_DNA"/>
</dbReference>
<keyword evidence="2" id="KW-1185">Reference proteome</keyword>
<accession>A0A0L8VCX6</accession>
<protein>
    <submittedName>
        <fullName evidence="1">Uncharacterized protein</fullName>
    </submittedName>
</protein>
<organism evidence="1 2">
    <name type="scientific">Sunxiuqinia dokdonensis</name>
    <dbReference type="NCBI Taxonomy" id="1409788"/>
    <lineage>
        <taxon>Bacteria</taxon>
        <taxon>Pseudomonadati</taxon>
        <taxon>Bacteroidota</taxon>
        <taxon>Bacteroidia</taxon>
        <taxon>Marinilabiliales</taxon>
        <taxon>Prolixibacteraceae</taxon>
        <taxon>Sunxiuqinia</taxon>
    </lineage>
</organism>
<comment type="caution">
    <text evidence="1">The sequence shown here is derived from an EMBL/GenBank/DDBJ whole genome shotgun (WGS) entry which is preliminary data.</text>
</comment>
<sequence>MITAFPTLILNGGSVLNVKLRHVCIILLELLFVNFKIEVNPNVNSRQTR</sequence>
<reference evidence="2" key="1">
    <citation type="submission" date="2015-07" db="EMBL/GenBank/DDBJ databases">
        <title>Genome sequencing of Sunxiuqinia dokdonensis strain SK.</title>
        <authorList>
            <person name="Ahn S."/>
            <person name="Kim B.-C."/>
        </authorList>
    </citation>
    <scope>NUCLEOTIDE SEQUENCE [LARGE SCALE GENOMIC DNA]</scope>
    <source>
        <strain evidence="2">SK</strain>
    </source>
</reference>
<dbReference type="Proteomes" id="UP000036958">
    <property type="component" value="Unassembled WGS sequence"/>
</dbReference>
<evidence type="ECO:0000313" key="1">
    <source>
        <dbReference type="EMBL" id="KOH46306.1"/>
    </source>
</evidence>
<evidence type="ECO:0000313" key="2">
    <source>
        <dbReference type="Proteomes" id="UP000036958"/>
    </source>
</evidence>
<gene>
    <name evidence="1" type="ORF">NC99_08430</name>
</gene>
<dbReference type="AlphaFoldDB" id="A0A0L8VCX6"/>
<name>A0A0L8VCX6_9BACT</name>